<accession>A0A8J4G0T1</accession>
<sequence length="124" mass="13500">MMARVMARPEMEHGGPSTITQRELWPLLLTLEWRPKLKCPSPTSRFATVALLVGLEDVAPRAPGVQLAFGLLTTVTAVSTIWRAGVAWELLLLPQLPTTAPVAVKDASQAPATLFLIWDWTTAA</sequence>
<proteinExistence type="predicted"/>
<dbReference type="Proteomes" id="UP000722791">
    <property type="component" value="Unassembled WGS sequence"/>
</dbReference>
<dbReference type="EMBL" id="BNCQ01000004">
    <property type="protein sequence ID" value="GIL97114.1"/>
    <property type="molecule type" value="Genomic_DNA"/>
</dbReference>
<evidence type="ECO:0000313" key="1">
    <source>
        <dbReference type="EMBL" id="GIL97114.1"/>
    </source>
</evidence>
<dbReference type="AlphaFoldDB" id="A0A8J4G0T1"/>
<evidence type="ECO:0000313" key="2">
    <source>
        <dbReference type="Proteomes" id="UP000722791"/>
    </source>
</evidence>
<gene>
    <name evidence="1" type="ORF">Vretimale_2857</name>
</gene>
<protein>
    <submittedName>
        <fullName evidence="1">Uncharacterized protein</fullName>
    </submittedName>
</protein>
<reference evidence="1" key="1">
    <citation type="journal article" date="2021" name="Proc. Natl. Acad. Sci. U.S.A.">
        <title>Three genomes in the algal genus Volvox reveal the fate of a haploid sex-determining region after a transition to homothallism.</title>
        <authorList>
            <person name="Yamamoto K."/>
            <person name="Hamaji T."/>
            <person name="Kawai-Toyooka H."/>
            <person name="Matsuzaki R."/>
            <person name="Takahashi F."/>
            <person name="Nishimura Y."/>
            <person name="Kawachi M."/>
            <person name="Noguchi H."/>
            <person name="Minakuchi Y."/>
            <person name="Umen J.G."/>
            <person name="Toyoda A."/>
            <person name="Nozaki H."/>
        </authorList>
    </citation>
    <scope>NUCLEOTIDE SEQUENCE</scope>
    <source>
        <strain evidence="1">NIES-3785</strain>
    </source>
</reference>
<comment type="caution">
    <text evidence="1">The sequence shown here is derived from an EMBL/GenBank/DDBJ whole genome shotgun (WGS) entry which is preliminary data.</text>
</comment>
<name>A0A8J4G0T1_9CHLO</name>
<organism evidence="1 2">
    <name type="scientific">Volvox reticuliferus</name>
    <dbReference type="NCBI Taxonomy" id="1737510"/>
    <lineage>
        <taxon>Eukaryota</taxon>
        <taxon>Viridiplantae</taxon>
        <taxon>Chlorophyta</taxon>
        <taxon>core chlorophytes</taxon>
        <taxon>Chlorophyceae</taxon>
        <taxon>CS clade</taxon>
        <taxon>Chlamydomonadales</taxon>
        <taxon>Volvocaceae</taxon>
        <taxon>Volvox</taxon>
    </lineage>
</organism>